<dbReference type="AlphaFoldDB" id="A0A840YYM7"/>
<feature type="signal peptide" evidence="1">
    <location>
        <begin position="1"/>
        <end position="20"/>
    </location>
</feature>
<evidence type="ECO:0000313" key="3">
    <source>
        <dbReference type="Proteomes" id="UP000554342"/>
    </source>
</evidence>
<comment type="caution">
    <text evidence="2">The sequence shown here is derived from an EMBL/GenBank/DDBJ whole genome shotgun (WGS) entry which is preliminary data.</text>
</comment>
<dbReference type="EMBL" id="JACIJI010000002">
    <property type="protein sequence ID" value="MBB5718622.1"/>
    <property type="molecule type" value="Genomic_DNA"/>
</dbReference>
<dbReference type="RefSeq" id="WP_184002551.1">
    <property type="nucleotide sequence ID" value="NZ_BAABIF010000013.1"/>
</dbReference>
<evidence type="ECO:0000313" key="2">
    <source>
        <dbReference type="EMBL" id="MBB5718622.1"/>
    </source>
</evidence>
<sequence>MKWRYVTAQASTVFALPVSAQPLLHPMFQDHAVLQRDVALTIYGSAAPYSRVTASIVGETGQATADPVQ</sequence>
<name>A0A840YYM7_9SPHN</name>
<keyword evidence="1" id="KW-0732">Signal</keyword>
<keyword evidence="3" id="KW-1185">Reference proteome</keyword>
<proteinExistence type="predicted"/>
<feature type="chain" id="PRO_5032469697" evidence="1">
    <location>
        <begin position="21"/>
        <end position="69"/>
    </location>
</feature>
<reference evidence="2 3" key="1">
    <citation type="submission" date="2020-08" db="EMBL/GenBank/DDBJ databases">
        <title>Genomic Encyclopedia of Type Strains, Phase IV (KMG-IV): sequencing the most valuable type-strain genomes for metagenomic binning, comparative biology and taxonomic classification.</title>
        <authorList>
            <person name="Goeker M."/>
        </authorList>
    </citation>
    <scope>NUCLEOTIDE SEQUENCE [LARGE SCALE GENOMIC DNA]</scope>
    <source>
        <strain evidence="2 3">DSM 27203</strain>
    </source>
</reference>
<protein>
    <submittedName>
        <fullName evidence="2">Uncharacterized protein</fullName>
    </submittedName>
</protein>
<organism evidence="2 3">
    <name type="scientific">Stakelama sediminis</name>
    <dbReference type="NCBI Taxonomy" id="463200"/>
    <lineage>
        <taxon>Bacteria</taxon>
        <taxon>Pseudomonadati</taxon>
        <taxon>Pseudomonadota</taxon>
        <taxon>Alphaproteobacteria</taxon>
        <taxon>Sphingomonadales</taxon>
        <taxon>Sphingomonadaceae</taxon>
        <taxon>Stakelama</taxon>
    </lineage>
</organism>
<gene>
    <name evidence="2" type="ORF">FHR23_001545</name>
</gene>
<evidence type="ECO:0000256" key="1">
    <source>
        <dbReference type="SAM" id="SignalP"/>
    </source>
</evidence>
<accession>A0A840YYM7</accession>
<dbReference type="Proteomes" id="UP000554342">
    <property type="component" value="Unassembled WGS sequence"/>
</dbReference>